<proteinExistence type="predicted"/>
<keyword evidence="1" id="KW-0812">Transmembrane</keyword>
<evidence type="ECO:0000313" key="2">
    <source>
        <dbReference type="EMBL" id="UXD22086.1"/>
    </source>
</evidence>
<feature type="transmembrane region" description="Helical" evidence="1">
    <location>
        <begin position="86"/>
        <end position="109"/>
    </location>
</feature>
<gene>
    <name evidence="2" type="ORF">IPA_01515</name>
</gene>
<keyword evidence="1" id="KW-0472">Membrane</keyword>
<organism evidence="2 3">
    <name type="scientific">Ignicoccus pacificus DSM 13166</name>
    <dbReference type="NCBI Taxonomy" id="940294"/>
    <lineage>
        <taxon>Archaea</taxon>
        <taxon>Thermoproteota</taxon>
        <taxon>Thermoprotei</taxon>
        <taxon>Desulfurococcales</taxon>
        <taxon>Desulfurococcaceae</taxon>
        <taxon>Ignicoccus</taxon>
    </lineage>
</organism>
<accession>A0A977KAM0</accession>
<reference evidence="2" key="1">
    <citation type="submission" date="2013-11" db="EMBL/GenBank/DDBJ databases">
        <title>Comparative genomics of Ignicoccus.</title>
        <authorList>
            <person name="Podar M."/>
        </authorList>
    </citation>
    <scope>NUCLEOTIDE SEQUENCE</scope>
    <source>
        <strain evidence="2">DSM 13166</strain>
    </source>
</reference>
<dbReference type="EMBL" id="CP006868">
    <property type="protein sequence ID" value="UXD22086.1"/>
    <property type="molecule type" value="Genomic_DNA"/>
</dbReference>
<dbReference type="Proteomes" id="UP001063698">
    <property type="component" value="Chromosome"/>
</dbReference>
<feature type="transmembrane region" description="Helical" evidence="1">
    <location>
        <begin position="116"/>
        <end position="136"/>
    </location>
</feature>
<dbReference type="AlphaFoldDB" id="A0A977KAM0"/>
<dbReference type="KEGG" id="ipc:IPA_01515"/>
<feature type="transmembrane region" description="Helical" evidence="1">
    <location>
        <begin position="33"/>
        <end position="52"/>
    </location>
</feature>
<sequence>MRKGNLEALLSYAILLFSYFSLLKEAFVSEASWIALLLAQTTINSISIIFARSSTKDEVFFAIVQFSFLTQLVTLVAGLYSPLEKFLLLAKFLFFYDLISISTLAIEIVERPKSNLLRSFLIGFIAGAGTWLYFYLR</sequence>
<name>A0A977KAM0_9CREN</name>
<keyword evidence="3" id="KW-1185">Reference proteome</keyword>
<keyword evidence="1" id="KW-1133">Transmembrane helix</keyword>
<evidence type="ECO:0000313" key="3">
    <source>
        <dbReference type="Proteomes" id="UP001063698"/>
    </source>
</evidence>
<feature type="transmembrane region" description="Helical" evidence="1">
    <location>
        <begin position="59"/>
        <end position="80"/>
    </location>
</feature>
<protein>
    <submittedName>
        <fullName evidence="2">Uncharacterized protein</fullName>
    </submittedName>
</protein>
<evidence type="ECO:0000256" key="1">
    <source>
        <dbReference type="SAM" id="Phobius"/>
    </source>
</evidence>